<dbReference type="InterPro" id="IPR002052">
    <property type="entry name" value="DNA_methylase_N6_adenine_CS"/>
</dbReference>
<evidence type="ECO:0000256" key="1">
    <source>
        <dbReference type="SAM" id="MobiDB-lite"/>
    </source>
</evidence>
<feature type="compositionally biased region" description="Low complexity" evidence="1">
    <location>
        <begin position="309"/>
        <end position="328"/>
    </location>
</feature>
<dbReference type="SUPFAM" id="SSF53335">
    <property type="entry name" value="S-adenosyl-L-methionine-dependent methyltransferases"/>
    <property type="match status" value="1"/>
</dbReference>
<dbReference type="AlphaFoldDB" id="A0AAE3KH72"/>
<dbReference type="GO" id="GO:0003676">
    <property type="term" value="F:nucleic acid binding"/>
    <property type="evidence" value="ECO:0007669"/>
    <property type="project" value="InterPro"/>
</dbReference>
<evidence type="ECO:0000259" key="2">
    <source>
        <dbReference type="Pfam" id="PF01861"/>
    </source>
</evidence>
<organism evidence="3 4">
    <name type="scientific">Goodfellowiella coeruleoviolacea</name>
    <dbReference type="NCBI Taxonomy" id="334858"/>
    <lineage>
        <taxon>Bacteria</taxon>
        <taxon>Bacillati</taxon>
        <taxon>Actinomycetota</taxon>
        <taxon>Actinomycetes</taxon>
        <taxon>Pseudonocardiales</taxon>
        <taxon>Pseudonocardiaceae</taxon>
        <taxon>Goodfellowiella</taxon>
    </lineage>
</organism>
<protein>
    <submittedName>
        <fullName evidence="3">Methyltransferase</fullName>
    </submittedName>
</protein>
<name>A0AAE3KH72_9PSEU</name>
<dbReference type="PANTHER" id="PTHR23290:SF0">
    <property type="entry name" value="RRNA N6-ADENOSINE-METHYLTRANSFERASE METTL5"/>
    <property type="match status" value="1"/>
</dbReference>
<dbReference type="Proteomes" id="UP001206128">
    <property type="component" value="Unassembled WGS sequence"/>
</dbReference>
<keyword evidence="3" id="KW-0808">Transferase</keyword>
<dbReference type="InterPro" id="IPR029063">
    <property type="entry name" value="SAM-dependent_MTases_sf"/>
</dbReference>
<reference evidence="3" key="1">
    <citation type="submission" date="2022-06" db="EMBL/GenBank/DDBJ databases">
        <title>Genomic Encyclopedia of Archaeal and Bacterial Type Strains, Phase II (KMG-II): from individual species to whole genera.</title>
        <authorList>
            <person name="Goeker M."/>
        </authorList>
    </citation>
    <scope>NUCLEOTIDE SEQUENCE</scope>
    <source>
        <strain evidence="3">DSM 43935</strain>
    </source>
</reference>
<evidence type="ECO:0000313" key="4">
    <source>
        <dbReference type="Proteomes" id="UP001206128"/>
    </source>
</evidence>
<proteinExistence type="predicted"/>
<dbReference type="InterPro" id="IPR002723">
    <property type="entry name" value="BpsA_C"/>
</dbReference>
<keyword evidence="3" id="KW-0489">Methyltransferase</keyword>
<gene>
    <name evidence="3" type="ORF">LX83_004880</name>
</gene>
<dbReference type="PROSITE" id="PS00092">
    <property type="entry name" value="N6_MTASE"/>
    <property type="match status" value="1"/>
</dbReference>
<dbReference type="InterPro" id="IPR051720">
    <property type="entry name" value="rRNA_MeTrfase/Polyamine_Synth"/>
</dbReference>
<dbReference type="Gene3D" id="3.40.50.150">
    <property type="entry name" value="Vaccinia Virus protein VP39"/>
    <property type="match status" value="1"/>
</dbReference>
<dbReference type="GO" id="GO:0008168">
    <property type="term" value="F:methyltransferase activity"/>
    <property type="evidence" value="ECO:0007669"/>
    <property type="project" value="UniProtKB-KW"/>
</dbReference>
<dbReference type="EMBL" id="JAMTCK010000012">
    <property type="protein sequence ID" value="MCP2168006.1"/>
    <property type="molecule type" value="Genomic_DNA"/>
</dbReference>
<comment type="caution">
    <text evidence="3">The sequence shown here is derived from an EMBL/GenBank/DDBJ whole genome shotgun (WGS) entry which is preliminary data.</text>
</comment>
<evidence type="ECO:0000313" key="3">
    <source>
        <dbReference type="EMBL" id="MCP2168006.1"/>
    </source>
</evidence>
<dbReference type="Pfam" id="PF01861">
    <property type="entry name" value="BpsA_C"/>
    <property type="match status" value="1"/>
</dbReference>
<sequence>MGALLRAHGVHGRPLRRALALLCAGWQPFDEVVRQTALPRRTVQELVEALGEDVRHDPRGEVPRLRVAAELAGDYRRRFGLDTRPPDDPFAELAAAHPDLLATIRADIADAPPPLPAMDHVPATAETVLRRALWLAEHYDLTGGRLLCLGDHDLTSLAVCAVNPDVAVTVVDLDERILEFIETRAAQRGWNIRCLHADLRFGFPPSAQEWADLVFTDPPYTPEGMALFVGRGVSALRDVANGRVLVAYGYSARNPALGLKVQQEVQRLGVVFEAVLPGFNRYQGAQAVGSASDLYVCRPTARSAKLALSGPTPAGTARAGAGRSAAGRTGTGRTGIYTHGPQSIEASEPAADVAESVWQRLRELAARPGSSPAPKPRGPGWDEPVGKGASALAVDLTGDPGPWLLRTLLACAAGRMAALVPNNHPDIGSERAQRDLADLVAARFQLRFLRSTPDSRHAVVVAEHVPVGALDAGGLAVREVLLRAHGKLGNVWREALVTASRGELTKRQARERVEAHAPADVDLDVRLIDLPRHRLAPLLATITTTAS</sequence>
<keyword evidence="4" id="KW-1185">Reference proteome</keyword>
<feature type="region of interest" description="Disordered" evidence="1">
    <location>
        <begin position="306"/>
        <end position="333"/>
    </location>
</feature>
<dbReference type="GO" id="GO:0032259">
    <property type="term" value="P:methylation"/>
    <property type="evidence" value="ECO:0007669"/>
    <property type="project" value="UniProtKB-KW"/>
</dbReference>
<dbReference type="PANTHER" id="PTHR23290">
    <property type="entry name" value="RRNA N6-ADENOSINE-METHYLTRANSFERASE METTL5"/>
    <property type="match status" value="1"/>
</dbReference>
<dbReference type="GO" id="GO:0006596">
    <property type="term" value="P:polyamine biosynthetic process"/>
    <property type="evidence" value="ECO:0007669"/>
    <property type="project" value="TreeGrafter"/>
</dbReference>
<accession>A0AAE3KH72</accession>
<feature type="domain" description="N(4)-bis(aminopropyl)spermidine synthase C-terminal" evidence="2">
    <location>
        <begin position="99"/>
        <end position="286"/>
    </location>
</feature>